<keyword evidence="3" id="KW-1185">Reference proteome</keyword>
<dbReference type="SUPFAM" id="SSF111369">
    <property type="entry name" value="HlyD-like secretion proteins"/>
    <property type="match status" value="2"/>
</dbReference>
<keyword evidence="1" id="KW-0175">Coiled coil</keyword>
<evidence type="ECO:0000256" key="1">
    <source>
        <dbReference type="SAM" id="Coils"/>
    </source>
</evidence>
<reference evidence="2 3" key="1">
    <citation type="submission" date="2019-03" db="EMBL/GenBank/DDBJ databases">
        <title>Genomic Encyclopedia of Type Strains, Phase IV (KMG-IV): sequencing the most valuable type-strain genomes for metagenomic binning, comparative biology and taxonomic classification.</title>
        <authorList>
            <person name="Goeker M."/>
        </authorList>
    </citation>
    <scope>NUCLEOTIDE SEQUENCE [LARGE SCALE GENOMIC DNA]</scope>
    <source>
        <strain evidence="2 3">DSM 16326</strain>
    </source>
</reference>
<comment type="caution">
    <text evidence="2">The sequence shown here is derived from an EMBL/GenBank/DDBJ whole genome shotgun (WGS) entry which is preliminary data.</text>
</comment>
<organism evidence="2 3">
    <name type="scientific">Thiohalophilus thiocyanatoxydans</name>
    <dbReference type="NCBI Taxonomy" id="381308"/>
    <lineage>
        <taxon>Bacteria</taxon>
        <taxon>Pseudomonadati</taxon>
        <taxon>Pseudomonadota</taxon>
        <taxon>Gammaproteobacteria</taxon>
        <taxon>Thiohalomonadales</taxon>
        <taxon>Thiohalophilaceae</taxon>
        <taxon>Thiohalophilus</taxon>
    </lineage>
</organism>
<dbReference type="Proteomes" id="UP000294914">
    <property type="component" value="Unassembled WGS sequence"/>
</dbReference>
<dbReference type="Gene3D" id="2.40.30.170">
    <property type="match status" value="1"/>
</dbReference>
<dbReference type="PANTHER" id="PTHR30438:SF2">
    <property type="entry name" value="MEMBRANE PROTEIN"/>
    <property type="match status" value="1"/>
</dbReference>
<feature type="coiled-coil region" evidence="1">
    <location>
        <begin position="155"/>
        <end position="210"/>
    </location>
</feature>
<dbReference type="Gene3D" id="1.10.287.470">
    <property type="entry name" value="Helix hairpin bin"/>
    <property type="match status" value="2"/>
</dbReference>
<evidence type="ECO:0000313" key="2">
    <source>
        <dbReference type="EMBL" id="TDY00610.1"/>
    </source>
</evidence>
<protein>
    <submittedName>
        <fullName evidence="2">HlyD family secretion protein</fullName>
    </submittedName>
</protein>
<proteinExistence type="predicted"/>
<gene>
    <name evidence="2" type="ORF">EDC23_2114</name>
</gene>
<dbReference type="AlphaFoldDB" id="A0A4R8INB2"/>
<dbReference type="GO" id="GO:0005886">
    <property type="term" value="C:plasma membrane"/>
    <property type="evidence" value="ECO:0007669"/>
    <property type="project" value="TreeGrafter"/>
</dbReference>
<evidence type="ECO:0000313" key="3">
    <source>
        <dbReference type="Proteomes" id="UP000294914"/>
    </source>
</evidence>
<dbReference type="OrthoDB" id="9778236at2"/>
<accession>A0A4R8INB2</accession>
<feature type="coiled-coil region" evidence="1">
    <location>
        <begin position="82"/>
        <end position="109"/>
    </location>
</feature>
<sequence length="357" mass="38776">MASQQQKWLFRAAALVVLGILAIYAWQRYAAEDVHDGLVSGNGRIEAVEIDVAAKTPGRIAEILVEEGEFVRADQTVARMDSRSLEARYRQAEAELHQAEQSVTNARSQLVQRQSEKAAAEALVVQRQAELSAMQKRARRIAELAEKGAVSAQEADDANANVQSAAAALSAARAQVAATEAAIATARSQIDSARSAVEAARAAVERIQSDIDDSTLVAPRDGRVQFIVARPGEVIGAGGRVLNLVDLTDVYMTFFLPTAVAGRLAIGTEARIVLDAAPEYVIPAHISFVADVAQFTPKTVETASEREKLMFRVRARIPRELLNKYIERVKTGLPGVAYVRLDPEAPWPDHLQHNLVQ</sequence>
<dbReference type="PANTHER" id="PTHR30438">
    <property type="entry name" value="36 KDA ANTIGEN-RELATED"/>
    <property type="match status" value="1"/>
</dbReference>
<dbReference type="RefSeq" id="WP_134084281.1">
    <property type="nucleotide sequence ID" value="NZ_SOQX01000005.1"/>
</dbReference>
<dbReference type="Gene3D" id="2.40.50.100">
    <property type="match status" value="1"/>
</dbReference>
<dbReference type="EMBL" id="SOQX01000005">
    <property type="protein sequence ID" value="TDY00610.1"/>
    <property type="molecule type" value="Genomic_DNA"/>
</dbReference>
<name>A0A4R8INB2_9GAMM</name>